<evidence type="ECO:0000313" key="2">
    <source>
        <dbReference type="Proteomes" id="UP000799753"/>
    </source>
</evidence>
<dbReference type="Proteomes" id="UP000799753">
    <property type="component" value="Unassembled WGS sequence"/>
</dbReference>
<dbReference type="AlphaFoldDB" id="A0A6A6SG66"/>
<dbReference type="EMBL" id="MU006776">
    <property type="protein sequence ID" value="KAF2646895.1"/>
    <property type="molecule type" value="Genomic_DNA"/>
</dbReference>
<organism evidence="1 2">
    <name type="scientific">Massarina eburnea CBS 473.64</name>
    <dbReference type="NCBI Taxonomy" id="1395130"/>
    <lineage>
        <taxon>Eukaryota</taxon>
        <taxon>Fungi</taxon>
        <taxon>Dikarya</taxon>
        <taxon>Ascomycota</taxon>
        <taxon>Pezizomycotina</taxon>
        <taxon>Dothideomycetes</taxon>
        <taxon>Pleosporomycetidae</taxon>
        <taxon>Pleosporales</taxon>
        <taxon>Massarineae</taxon>
        <taxon>Massarinaceae</taxon>
        <taxon>Massarina</taxon>
    </lineage>
</organism>
<proteinExistence type="predicted"/>
<reference evidence="1" key="1">
    <citation type="journal article" date="2020" name="Stud. Mycol.">
        <title>101 Dothideomycetes genomes: a test case for predicting lifestyles and emergence of pathogens.</title>
        <authorList>
            <person name="Haridas S."/>
            <person name="Albert R."/>
            <person name="Binder M."/>
            <person name="Bloem J."/>
            <person name="Labutti K."/>
            <person name="Salamov A."/>
            <person name="Andreopoulos B."/>
            <person name="Baker S."/>
            <person name="Barry K."/>
            <person name="Bills G."/>
            <person name="Bluhm B."/>
            <person name="Cannon C."/>
            <person name="Castanera R."/>
            <person name="Culley D."/>
            <person name="Daum C."/>
            <person name="Ezra D."/>
            <person name="Gonzalez J."/>
            <person name="Henrissat B."/>
            <person name="Kuo A."/>
            <person name="Liang C."/>
            <person name="Lipzen A."/>
            <person name="Lutzoni F."/>
            <person name="Magnuson J."/>
            <person name="Mondo S."/>
            <person name="Nolan M."/>
            <person name="Ohm R."/>
            <person name="Pangilinan J."/>
            <person name="Park H.-J."/>
            <person name="Ramirez L."/>
            <person name="Alfaro M."/>
            <person name="Sun H."/>
            <person name="Tritt A."/>
            <person name="Yoshinaga Y."/>
            <person name="Zwiers L.-H."/>
            <person name="Turgeon B."/>
            <person name="Goodwin S."/>
            <person name="Spatafora J."/>
            <person name="Crous P."/>
            <person name="Grigoriev I."/>
        </authorList>
    </citation>
    <scope>NUCLEOTIDE SEQUENCE</scope>
    <source>
        <strain evidence="1">CBS 473.64</strain>
    </source>
</reference>
<protein>
    <submittedName>
        <fullName evidence="1">Uncharacterized protein</fullName>
    </submittedName>
</protein>
<sequence>MSTTTPTPPLTRFQIYPLEMLDAAHEVINAIYNDENGCDAERAKRVLEVFRDYGGCDEHHANIILKYIEYLYENYESFPLTVETDSYVHMMLETIRRFALIATNIFDSESLNALEIYFVEMPDFHDHDLDVDAEGVVQGDEAIKLIDPFGVNCAHLAGEDSIGAFRDWLRAARFKSNLYPARRLRVGDWSKHQRIVLSHLFSLARIDVGVLEVNPGFLNPGGCRVDTVMTDSSVHPPGPLAVENEMRDVNDVPPNEIQMRHFVELKTRTESYTVPFDSADLSASDKKFLATAMEMWKYMDGKGRGISLADAVGMAKEIAGKQ</sequence>
<name>A0A6A6SG66_9PLEO</name>
<evidence type="ECO:0000313" key="1">
    <source>
        <dbReference type="EMBL" id="KAF2646895.1"/>
    </source>
</evidence>
<keyword evidence="2" id="KW-1185">Reference proteome</keyword>
<accession>A0A6A6SG66</accession>
<gene>
    <name evidence="1" type="ORF">P280DRAFT_545170</name>
</gene>